<proteinExistence type="predicted"/>
<dbReference type="AlphaFoldDB" id="A0A0B7BDW2"/>
<organism evidence="1">
    <name type="scientific">Arion vulgaris</name>
    <dbReference type="NCBI Taxonomy" id="1028688"/>
    <lineage>
        <taxon>Eukaryota</taxon>
        <taxon>Metazoa</taxon>
        <taxon>Spiralia</taxon>
        <taxon>Lophotrochozoa</taxon>
        <taxon>Mollusca</taxon>
        <taxon>Gastropoda</taxon>
        <taxon>Heterobranchia</taxon>
        <taxon>Euthyneura</taxon>
        <taxon>Panpulmonata</taxon>
        <taxon>Eupulmonata</taxon>
        <taxon>Stylommatophora</taxon>
        <taxon>Helicina</taxon>
        <taxon>Arionoidea</taxon>
        <taxon>Arionidae</taxon>
        <taxon>Arion</taxon>
    </lineage>
</organism>
<sequence length="95" mass="11308">MLKLSRKMFLSWLHLGEHQSPYQGYIQMNTKRDYHGYIQMNTKSSYQNSTLTRIQYLKHSPSKTSLRSHDRTKIKGYSKIMAYPGRSHQPQETTR</sequence>
<name>A0A0B7BDW2_9EUPU</name>
<dbReference type="EMBL" id="HACG01043636">
    <property type="protein sequence ID" value="CEK90501.1"/>
    <property type="molecule type" value="Transcribed_RNA"/>
</dbReference>
<evidence type="ECO:0000313" key="1">
    <source>
        <dbReference type="EMBL" id="CEK90501.1"/>
    </source>
</evidence>
<accession>A0A0B7BDW2</accession>
<reference evidence="1" key="1">
    <citation type="submission" date="2014-12" db="EMBL/GenBank/DDBJ databases">
        <title>Insight into the proteome of Arion vulgaris.</title>
        <authorList>
            <person name="Aradska J."/>
            <person name="Bulat T."/>
            <person name="Smidak R."/>
            <person name="Sarate P."/>
            <person name="Gangsoo J."/>
            <person name="Sialana F."/>
            <person name="Bilban M."/>
            <person name="Lubec G."/>
        </authorList>
    </citation>
    <scope>NUCLEOTIDE SEQUENCE</scope>
    <source>
        <tissue evidence="1">Skin</tissue>
    </source>
</reference>
<protein>
    <submittedName>
        <fullName evidence="1">Uncharacterized protein</fullName>
    </submittedName>
</protein>
<gene>
    <name evidence="1" type="primary">ORF177208</name>
</gene>